<dbReference type="GO" id="GO:0022857">
    <property type="term" value="F:transmembrane transporter activity"/>
    <property type="evidence" value="ECO:0007669"/>
    <property type="project" value="InterPro"/>
</dbReference>
<reference evidence="7 8" key="1">
    <citation type="journal article" date="2013" name="Genome Announc.">
        <title>Draft Genome Sequence of Arthrobacter gangotriensis Strain Lz1yT, Isolated from a Penguin Rookery Soil Sample Collected in Antarctica, near the Indian Station Dakshin Gangotri.</title>
        <authorList>
            <person name="Shivaji S."/>
            <person name="Ara S."/>
            <person name="Bandi S."/>
            <person name="Singh A."/>
            <person name="Kumar Pinnaka A."/>
        </authorList>
    </citation>
    <scope>NUCLEOTIDE SEQUENCE [LARGE SCALE GENOMIC DNA]</scope>
    <source>
        <strain evidence="7 8">Lz1y</strain>
    </source>
</reference>
<keyword evidence="2 5" id="KW-0812">Transmembrane</keyword>
<feature type="transmembrane region" description="Helical" evidence="5">
    <location>
        <begin position="87"/>
        <end position="106"/>
    </location>
</feature>
<feature type="transmembrane region" description="Helical" evidence="5">
    <location>
        <begin position="412"/>
        <end position="432"/>
    </location>
</feature>
<keyword evidence="3 5" id="KW-1133">Transmembrane helix</keyword>
<evidence type="ECO:0000256" key="2">
    <source>
        <dbReference type="ARBA" id="ARBA00022692"/>
    </source>
</evidence>
<feature type="transmembrane region" description="Helical" evidence="5">
    <location>
        <begin position="21"/>
        <end position="43"/>
    </location>
</feature>
<dbReference type="AlphaFoldDB" id="M7MYV1"/>
<dbReference type="Gene3D" id="1.20.1250.20">
    <property type="entry name" value="MFS general substrate transporter like domains"/>
    <property type="match status" value="2"/>
</dbReference>
<sequence>MTRSGQQATQRATRFPGYAKIVSVLLVAEFVGTFESAMIFIALPNLMHDFNVDAAAAGWAVTAFLLVAAASAAICGRLGDIYGRKKLLVIVLSISVLGSIISFSFGTLGGVILGRALQGAAGATLPLCLGLARQELPKAKVPHVIALIAGSSFLAGAGGNLIAGVLLQMGNWRSLFIVSGIMGIIAALLVAFLLKPSPTTRTGARGIDYIGGLLFAPAVGLVLYGLTNAGVWGLLDGKTLAFVLGGLAVAAIWCWWELRVENPMINLRLLQTNKMALTQLCTAVLGIGPLVAVGILTPIILLSPATDPAGLGVSPAMGGVIIFSAATLSFIGSPFSGKVAAAVGARRVLLIGIVISFAGYSAMFWADNNLLTFIINTYVISIGVMFSYTAFPNLVAESVPLENTSEGMGINTVTRTIFMAVGATVLTMALASSTVEGTMVSTESAFNTAYIIIAATCVVAFILALRIKDSPRTDAAHPQDSAQLSIPGN</sequence>
<dbReference type="InterPro" id="IPR020846">
    <property type="entry name" value="MFS_dom"/>
</dbReference>
<feature type="transmembrane region" description="Helical" evidence="5">
    <location>
        <begin position="313"/>
        <end position="336"/>
    </location>
</feature>
<feature type="transmembrane region" description="Helical" evidence="5">
    <location>
        <begin position="175"/>
        <end position="194"/>
    </location>
</feature>
<feature type="transmembrane region" description="Helical" evidence="5">
    <location>
        <begin position="444"/>
        <end position="465"/>
    </location>
</feature>
<keyword evidence="4 5" id="KW-0472">Membrane</keyword>
<keyword evidence="8" id="KW-1185">Reference proteome</keyword>
<feature type="transmembrane region" description="Helical" evidence="5">
    <location>
        <begin position="277"/>
        <end position="301"/>
    </location>
</feature>
<dbReference type="Pfam" id="PF07690">
    <property type="entry name" value="MFS_1"/>
    <property type="match status" value="2"/>
</dbReference>
<feature type="domain" description="Major facilitator superfamily (MFS) profile" evidence="6">
    <location>
        <begin position="21"/>
        <end position="472"/>
    </location>
</feature>
<dbReference type="PANTHER" id="PTHR42718">
    <property type="entry name" value="MAJOR FACILITATOR SUPERFAMILY MULTIDRUG TRANSPORTER MFSC"/>
    <property type="match status" value="1"/>
</dbReference>
<feature type="transmembrane region" description="Helical" evidence="5">
    <location>
        <begin position="144"/>
        <end position="169"/>
    </location>
</feature>
<name>M7MYV1_9MICC</name>
<feature type="transmembrane region" description="Helical" evidence="5">
    <location>
        <begin position="112"/>
        <end position="132"/>
    </location>
</feature>
<evidence type="ECO:0000256" key="4">
    <source>
        <dbReference type="ARBA" id="ARBA00023136"/>
    </source>
</evidence>
<organism evidence="7 8">
    <name type="scientific">Paeniglutamicibacter gangotriensis Lz1y</name>
    <dbReference type="NCBI Taxonomy" id="1276920"/>
    <lineage>
        <taxon>Bacteria</taxon>
        <taxon>Bacillati</taxon>
        <taxon>Actinomycetota</taxon>
        <taxon>Actinomycetes</taxon>
        <taxon>Micrococcales</taxon>
        <taxon>Micrococcaceae</taxon>
        <taxon>Paeniglutamicibacter</taxon>
    </lineage>
</organism>
<feature type="transmembrane region" description="Helical" evidence="5">
    <location>
        <begin position="55"/>
        <end position="75"/>
    </location>
</feature>
<dbReference type="PATRIC" id="fig|1276920.7.peg.221"/>
<evidence type="ECO:0000256" key="5">
    <source>
        <dbReference type="SAM" id="Phobius"/>
    </source>
</evidence>
<comment type="caution">
    <text evidence="7">The sequence shown here is derived from an EMBL/GenBank/DDBJ whole genome shotgun (WGS) entry which is preliminary data.</text>
</comment>
<feature type="transmembrane region" description="Helical" evidence="5">
    <location>
        <begin position="239"/>
        <end position="256"/>
    </location>
</feature>
<evidence type="ECO:0000256" key="3">
    <source>
        <dbReference type="ARBA" id="ARBA00022989"/>
    </source>
</evidence>
<dbReference type="STRING" id="1276920.ADIAG_00224"/>
<evidence type="ECO:0000313" key="7">
    <source>
        <dbReference type="EMBL" id="EMR00217.1"/>
    </source>
</evidence>
<accession>M7MYV1</accession>
<evidence type="ECO:0000259" key="6">
    <source>
        <dbReference type="PROSITE" id="PS50850"/>
    </source>
</evidence>
<dbReference type="EMBL" id="AOCK01000001">
    <property type="protein sequence ID" value="EMR00217.1"/>
    <property type="molecule type" value="Genomic_DNA"/>
</dbReference>
<dbReference type="InterPro" id="IPR036259">
    <property type="entry name" value="MFS_trans_sf"/>
</dbReference>
<dbReference type="RefSeq" id="WP_007269431.1">
    <property type="nucleotide sequence ID" value="NZ_AOCK01000001.1"/>
</dbReference>
<gene>
    <name evidence="7" type="primary">emrB</name>
    <name evidence="7" type="ORF">ADIAG_00224</name>
</gene>
<evidence type="ECO:0000313" key="8">
    <source>
        <dbReference type="Proteomes" id="UP000012015"/>
    </source>
</evidence>
<dbReference type="GO" id="GO:0005886">
    <property type="term" value="C:plasma membrane"/>
    <property type="evidence" value="ECO:0007669"/>
    <property type="project" value="UniProtKB-SubCell"/>
</dbReference>
<proteinExistence type="predicted"/>
<protein>
    <submittedName>
        <fullName evidence="7">ErmB/QacA family multidrug efflux protein</fullName>
    </submittedName>
</protein>
<dbReference type="PROSITE" id="PS50850">
    <property type="entry name" value="MFS"/>
    <property type="match status" value="1"/>
</dbReference>
<evidence type="ECO:0000256" key="1">
    <source>
        <dbReference type="ARBA" id="ARBA00004651"/>
    </source>
</evidence>
<feature type="transmembrane region" description="Helical" evidence="5">
    <location>
        <begin position="372"/>
        <end position="391"/>
    </location>
</feature>
<dbReference type="Proteomes" id="UP000012015">
    <property type="component" value="Unassembled WGS sequence"/>
</dbReference>
<comment type="subcellular location">
    <subcellularLocation>
        <location evidence="1">Cell membrane</location>
        <topology evidence="1">Multi-pass membrane protein</topology>
    </subcellularLocation>
</comment>
<dbReference type="eggNOG" id="COG0477">
    <property type="taxonomic scope" value="Bacteria"/>
</dbReference>
<dbReference type="PANTHER" id="PTHR42718:SF49">
    <property type="entry name" value="EXPORT PROTEIN"/>
    <property type="match status" value="1"/>
</dbReference>
<feature type="transmembrane region" description="Helical" evidence="5">
    <location>
        <begin position="348"/>
        <end position="366"/>
    </location>
</feature>
<feature type="transmembrane region" description="Helical" evidence="5">
    <location>
        <begin position="206"/>
        <end position="227"/>
    </location>
</feature>
<dbReference type="SUPFAM" id="SSF103473">
    <property type="entry name" value="MFS general substrate transporter"/>
    <property type="match status" value="1"/>
</dbReference>
<dbReference type="InterPro" id="IPR011701">
    <property type="entry name" value="MFS"/>
</dbReference>